<keyword evidence="2" id="KW-1185">Reference proteome</keyword>
<accession>A0A4U6V1U2</accession>
<dbReference type="AlphaFoldDB" id="A0A4U6V1U2"/>
<dbReference type="Gramene" id="TKW23021">
    <property type="protein sequence ID" value="TKW23021"/>
    <property type="gene ID" value="SEVIR_4G265602v2"/>
</dbReference>
<proteinExistence type="predicted"/>
<reference evidence="1 2" key="1">
    <citation type="submission" date="2019-03" db="EMBL/GenBank/DDBJ databases">
        <title>WGS assembly of Setaria viridis.</title>
        <authorList>
            <person name="Huang P."/>
            <person name="Jenkins J."/>
            <person name="Grimwood J."/>
            <person name="Barry K."/>
            <person name="Healey A."/>
            <person name="Mamidi S."/>
            <person name="Sreedasyam A."/>
            <person name="Shu S."/>
            <person name="Feldman M."/>
            <person name="Wu J."/>
            <person name="Yu Y."/>
            <person name="Chen C."/>
            <person name="Johnson J."/>
            <person name="Rokhsar D."/>
            <person name="Baxter I."/>
            <person name="Schmutz J."/>
            <person name="Brutnell T."/>
            <person name="Kellogg E."/>
        </authorList>
    </citation>
    <scope>NUCLEOTIDE SEQUENCE [LARGE SCALE GENOMIC DNA]</scope>
    <source>
        <strain evidence="2">cv. A10</strain>
    </source>
</reference>
<dbReference type="Proteomes" id="UP000298652">
    <property type="component" value="Chromosome 4"/>
</dbReference>
<name>A0A4U6V1U2_SETVI</name>
<dbReference type="EMBL" id="CM016555">
    <property type="protein sequence ID" value="TKW23020.1"/>
    <property type="molecule type" value="Genomic_DNA"/>
</dbReference>
<protein>
    <submittedName>
        <fullName evidence="1">Uncharacterized protein</fullName>
    </submittedName>
</protein>
<organism evidence="1 2">
    <name type="scientific">Setaria viridis</name>
    <name type="common">Green bristlegrass</name>
    <name type="synonym">Setaria italica subsp. viridis</name>
    <dbReference type="NCBI Taxonomy" id="4556"/>
    <lineage>
        <taxon>Eukaryota</taxon>
        <taxon>Viridiplantae</taxon>
        <taxon>Streptophyta</taxon>
        <taxon>Embryophyta</taxon>
        <taxon>Tracheophyta</taxon>
        <taxon>Spermatophyta</taxon>
        <taxon>Magnoliopsida</taxon>
        <taxon>Liliopsida</taxon>
        <taxon>Poales</taxon>
        <taxon>Poaceae</taxon>
        <taxon>PACMAD clade</taxon>
        <taxon>Panicoideae</taxon>
        <taxon>Panicodae</taxon>
        <taxon>Paniceae</taxon>
        <taxon>Cenchrinae</taxon>
        <taxon>Setaria</taxon>
    </lineage>
</organism>
<gene>
    <name evidence="1" type="ORF">SEVIR_4G265602v2</name>
</gene>
<evidence type="ECO:0000313" key="2">
    <source>
        <dbReference type="Proteomes" id="UP000298652"/>
    </source>
</evidence>
<evidence type="ECO:0000313" key="1">
    <source>
        <dbReference type="EMBL" id="TKW23021.1"/>
    </source>
</evidence>
<sequence length="94" mass="10653">MAAPWQTTTSRRSPPFTWCSASVVGSKSWSWAMDLCVVPGFTSTVQVPPMSLEIVCVFMFWSSRSLLPVLCESYVFWFCLRTFAAVQQLELCDE</sequence>
<dbReference type="Gramene" id="TKW23020">
    <property type="protein sequence ID" value="TKW23020"/>
    <property type="gene ID" value="SEVIR_4G265602v2"/>
</dbReference>
<dbReference type="EMBL" id="CM016555">
    <property type="protein sequence ID" value="TKW23021.1"/>
    <property type="molecule type" value="Genomic_DNA"/>
</dbReference>